<dbReference type="PROSITE" id="PS50088">
    <property type="entry name" value="ANK_REPEAT"/>
    <property type="match status" value="4"/>
</dbReference>
<dbReference type="Pfam" id="PF12796">
    <property type="entry name" value="Ank_2"/>
    <property type="match status" value="2"/>
</dbReference>
<dbReference type="InterPro" id="IPR002110">
    <property type="entry name" value="Ankyrin_rpt"/>
</dbReference>
<evidence type="ECO:0000256" key="3">
    <source>
        <dbReference type="PROSITE-ProRule" id="PRU00023"/>
    </source>
</evidence>
<name>A0AAN7AIM7_9PEZI</name>
<dbReference type="AlphaFoldDB" id="A0AAN7AIM7"/>
<keyword evidence="5" id="KW-1185">Reference proteome</keyword>
<accession>A0AAN7AIM7</accession>
<dbReference type="InterPro" id="IPR036770">
    <property type="entry name" value="Ankyrin_rpt-contain_sf"/>
</dbReference>
<dbReference type="SMART" id="SM00248">
    <property type="entry name" value="ANK"/>
    <property type="match status" value="6"/>
</dbReference>
<dbReference type="PROSITE" id="PS50297">
    <property type="entry name" value="ANK_REP_REGION"/>
    <property type="match status" value="3"/>
</dbReference>
<reference evidence="4" key="2">
    <citation type="submission" date="2023-05" db="EMBL/GenBank/DDBJ databases">
        <authorList>
            <consortium name="Lawrence Berkeley National Laboratory"/>
            <person name="Steindorff A."/>
            <person name="Hensen N."/>
            <person name="Bonometti L."/>
            <person name="Westerberg I."/>
            <person name="Brannstrom I.O."/>
            <person name="Guillou S."/>
            <person name="Cros-Aarteil S."/>
            <person name="Calhoun S."/>
            <person name="Haridas S."/>
            <person name="Kuo A."/>
            <person name="Mondo S."/>
            <person name="Pangilinan J."/>
            <person name="Riley R."/>
            <person name="Labutti K."/>
            <person name="Andreopoulos B."/>
            <person name="Lipzen A."/>
            <person name="Chen C."/>
            <person name="Yanf M."/>
            <person name="Daum C."/>
            <person name="Ng V."/>
            <person name="Clum A."/>
            <person name="Ohm R."/>
            <person name="Martin F."/>
            <person name="Silar P."/>
            <person name="Natvig D."/>
            <person name="Lalanne C."/>
            <person name="Gautier V."/>
            <person name="Ament-Velasquez S.L."/>
            <person name="Kruys A."/>
            <person name="Hutchinson M.I."/>
            <person name="Powell A.J."/>
            <person name="Barry K."/>
            <person name="Miller A.N."/>
            <person name="Grigoriev I.V."/>
            <person name="Debuchy R."/>
            <person name="Gladieux P."/>
            <person name="Thoren M.H."/>
            <person name="Johannesson H."/>
        </authorList>
    </citation>
    <scope>NUCLEOTIDE SEQUENCE</scope>
    <source>
        <strain evidence="4">PSN309</strain>
    </source>
</reference>
<dbReference type="Gene3D" id="1.25.40.20">
    <property type="entry name" value="Ankyrin repeat-containing domain"/>
    <property type="match status" value="2"/>
</dbReference>
<sequence>MADEDKFAIHAAARDGRVTAVESLLAANPKLATWKDDDGRLPIHWAASYNHHEIVSLLTQQKGFDPDVQDDLGWTPLMIAASVKDADKVVDLLLARGADVSETNNNGQTVLHFLASKQNLDLARKLLEDQKPPVSTRVKDKRGQYPIHRAAAVGSVPLINLLLKHRSPLNPSDNAGQTPLHHAVAEGHGEAAFALLKAGAETDKKDSDGFLPLQLAPSADVRNYILRKAEEEGIAISV</sequence>
<dbReference type="EMBL" id="MU864394">
    <property type="protein sequence ID" value="KAK4188004.1"/>
    <property type="molecule type" value="Genomic_DNA"/>
</dbReference>
<protein>
    <submittedName>
        <fullName evidence="4">Ankyrin repeat-containing domain protein</fullName>
    </submittedName>
</protein>
<feature type="repeat" description="ANK" evidence="3">
    <location>
        <begin position="38"/>
        <end position="71"/>
    </location>
</feature>
<evidence type="ECO:0000256" key="1">
    <source>
        <dbReference type="ARBA" id="ARBA00022737"/>
    </source>
</evidence>
<dbReference type="PRINTS" id="PR01415">
    <property type="entry name" value="ANKYRIN"/>
</dbReference>
<feature type="repeat" description="ANK" evidence="3">
    <location>
        <begin position="175"/>
        <end position="207"/>
    </location>
</feature>
<evidence type="ECO:0000313" key="4">
    <source>
        <dbReference type="EMBL" id="KAK4188004.1"/>
    </source>
</evidence>
<dbReference type="Proteomes" id="UP001302126">
    <property type="component" value="Unassembled WGS sequence"/>
</dbReference>
<organism evidence="4 5">
    <name type="scientific">Podospora australis</name>
    <dbReference type="NCBI Taxonomy" id="1536484"/>
    <lineage>
        <taxon>Eukaryota</taxon>
        <taxon>Fungi</taxon>
        <taxon>Dikarya</taxon>
        <taxon>Ascomycota</taxon>
        <taxon>Pezizomycotina</taxon>
        <taxon>Sordariomycetes</taxon>
        <taxon>Sordariomycetidae</taxon>
        <taxon>Sordariales</taxon>
        <taxon>Podosporaceae</taxon>
        <taxon>Podospora</taxon>
    </lineage>
</organism>
<dbReference type="PANTHER" id="PTHR24198">
    <property type="entry name" value="ANKYRIN REPEAT AND PROTEIN KINASE DOMAIN-CONTAINING PROTEIN"/>
    <property type="match status" value="1"/>
</dbReference>
<keyword evidence="1" id="KW-0677">Repeat</keyword>
<evidence type="ECO:0000313" key="5">
    <source>
        <dbReference type="Proteomes" id="UP001302126"/>
    </source>
</evidence>
<evidence type="ECO:0000256" key="2">
    <source>
        <dbReference type="ARBA" id="ARBA00023043"/>
    </source>
</evidence>
<feature type="repeat" description="ANK" evidence="3">
    <location>
        <begin position="142"/>
        <end position="174"/>
    </location>
</feature>
<dbReference type="PANTHER" id="PTHR24198:SF165">
    <property type="entry name" value="ANKYRIN REPEAT-CONTAINING PROTEIN-RELATED"/>
    <property type="match status" value="1"/>
</dbReference>
<gene>
    <name evidence="4" type="ORF">QBC35DRAFT_497540</name>
</gene>
<dbReference type="SUPFAM" id="SSF48403">
    <property type="entry name" value="Ankyrin repeat"/>
    <property type="match status" value="1"/>
</dbReference>
<feature type="repeat" description="ANK" evidence="3">
    <location>
        <begin position="72"/>
        <end position="105"/>
    </location>
</feature>
<dbReference type="Pfam" id="PF13637">
    <property type="entry name" value="Ank_4"/>
    <property type="match status" value="1"/>
</dbReference>
<comment type="caution">
    <text evidence="4">The sequence shown here is derived from an EMBL/GenBank/DDBJ whole genome shotgun (WGS) entry which is preliminary data.</text>
</comment>
<proteinExistence type="predicted"/>
<reference evidence="4" key="1">
    <citation type="journal article" date="2023" name="Mol. Phylogenet. Evol.">
        <title>Genome-scale phylogeny and comparative genomics of the fungal order Sordariales.</title>
        <authorList>
            <person name="Hensen N."/>
            <person name="Bonometti L."/>
            <person name="Westerberg I."/>
            <person name="Brannstrom I.O."/>
            <person name="Guillou S."/>
            <person name="Cros-Aarteil S."/>
            <person name="Calhoun S."/>
            <person name="Haridas S."/>
            <person name="Kuo A."/>
            <person name="Mondo S."/>
            <person name="Pangilinan J."/>
            <person name="Riley R."/>
            <person name="LaButti K."/>
            <person name="Andreopoulos B."/>
            <person name="Lipzen A."/>
            <person name="Chen C."/>
            <person name="Yan M."/>
            <person name="Daum C."/>
            <person name="Ng V."/>
            <person name="Clum A."/>
            <person name="Steindorff A."/>
            <person name="Ohm R.A."/>
            <person name="Martin F."/>
            <person name="Silar P."/>
            <person name="Natvig D.O."/>
            <person name="Lalanne C."/>
            <person name="Gautier V."/>
            <person name="Ament-Velasquez S.L."/>
            <person name="Kruys A."/>
            <person name="Hutchinson M.I."/>
            <person name="Powell A.J."/>
            <person name="Barry K."/>
            <person name="Miller A.N."/>
            <person name="Grigoriev I.V."/>
            <person name="Debuchy R."/>
            <person name="Gladieux P."/>
            <person name="Hiltunen Thoren M."/>
            <person name="Johannesson H."/>
        </authorList>
    </citation>
    <scope>NUCLEOTIDE SEQUENCE</scope>
    <source>
        <strain evidence="4">PSN309</strain>
    </source>
</reference>
<keyword evidence="2 3" id="KW-0040">ANK repeat</keyword>